<dbReference type="EMBL" id="JASCZI010030397">
    <property type="protein sequence ID" value="MED6122193.1"/>
    <property type="molecule type" value="Genomic_DNA"/>
</dbReference>
<reference evidence="2 3" key="1">
    <citation type="journal article" date="2023" name="Plants (Basel)">
        <title>Bridging the Gap: Combining Genomics and Transcriptomics Approaches to Understand Stylosanthes scabra, an Orphan Legume from the Brazilian Caatinga.</title>
        <authorList>
            <person name="Ferreira-Neto J.R.C."/>
            <person name="da Silva M.D."/>
            <person name="Binneck E."/>
            <person name="de Melo N.F."/>
            <person name="da Silva R.H."/>
            <person name="de Melo A.L.T.M."/>
            <person name="Pandolfi V."/>
            <person name="Bustamante F.O."/>
            <person name="Brasileiro-Vidal A.C."/>
            <person name="Benko-Iseppon A.M."/>
        </authorList>
    </citation>
    <scope>NUCLEOTIDE SEQUENCE [LARGE SCALE GENOMIC DNA]</scope>
    <source>
        <tissue evidence="2">Leaves</tissue>
    </source>
</reference>
<protein>
    <submittedName>
        <fullName evidence="2">Uncharacterized protein</fullName>
    </submittedName>
</protein>
<comment type="caution">
    <text evidence="2">The sequence shown here is derived from an EMBL/GenBank/DDBJ whole genome shotgun (WGS) entry which is preliminary data.</text>
</comment>
<sequence length="95" mass="10906">MTSSIAYGDLNLPLFFGLVLLFYMKNGQEAQRHILGMQHFVNSPDVNLPRGGSLQAVREKHKQHKISQDGSIGRRLVLHRYELWSSQLHQPIKLL</sequence>
<keyword evidence="1" id="KW-0472">Membrane</keyword>
<keyword evidence="1" id="KW-0812">Transmembrane</keyword>
<dbReference type="Proteomes" id="UP001341840">
    <property type="component" value="Unassembled WGS sequence"/>
</dbReference>
<proteinExistence type="predicted"/>
<name>A0ABU6RE94_9FABA</name>
<keyword evidence="3" id="KW-1185">Reference proteome</keyword>
<gene>
    <name evidence="2" type="ORF">PIB30_037535</name>
</gene>
<evidence type="ECO:0000313" key="2">
    <source>
        <dbReference type="EMBL" id="MED6122193.1"/>
    </source>
</evidence>
<keyword evidence="1" id="KW-1133">Transmembrane helix</keyword>
<evidence type="ECO:0000256" key="1">
    <source>
        <dbReference type="SAM" id="Phobius"/>
    </source>
</evidence>
<accession>A0ABU6RE94</accession>
<organism evidence="2 3">
    <name type="scientific">Stylosanthes scabra</name>
    <dbReference type="NCBI Taxonomy" id="79078"/>
    <lineage>
        <taxon>Eukaryota</taxon>
        <taxon>Viridiplantae</taxon>
        <taxon>Streptophyta</taxon>
        <taxon>Embryophyta</taxon>
        <taxon>Tracheophyta</taxon>
        <taxon>Spermatophyta</taxon>
        <taxon>Magnoliopsida</taxon>
        <taxon>eudicotyledons</taxon>
        <taxon>Gunneridae</taxon>
        <taxon>Pentapetalae</taxon>
        <taxon>rosids</taxon>
        <taxon>fabids</taxon>
        <taxon>Fabales</taxon>
        <taxon>Fabaceae</taxon>
        <taxon>Papilionoideae</taxon>
        <taxon>50 kb inversion clade</taxon>
        <taxon>dalbergioids sensu lato</taxon>
        <taxon>Dalbergieae</taxon>
        <taxon>Pterocarpus clade</taxon>
        <taxon>Stylosanthes</taxon>
    </lineage>
</organism>
<evidence type="ECO:0000313" key="3">
    <source>
        <dbReference type="Proteomes" id="UP001341840"/>
    </source>
</evidence>
<feature type="transmembrane region" description="Helical" evidence="1">
    <location>
        <begin position="6"/>
        <end position="24"/>
    </location>
</feature>